<name>A0ABP8Q3U2_9BACT</name>
<keyword evidence="2 12" id="KW-0963">Cytoplasm</keyword>
<evidence type="ECO:0000256" key="1">
    <source>
        <dbReference type="ARBA" id="ARBA00009518"/>
    </source>
</evidence>
<dbReference type="PANTHER" id="PTHR30194">
    <property type="entry name" value="CROSSOVER JUNCTION ENDODEOXYRIBONUCLEASE RUVC"/>
    <property type="match status" value="1"/>
</dbReference>
<dbReference type="Proteomes" id="UP001501243">
    <property type="component" value="Unassembled WGS sequence"/>
</dbReference>
<comment type="function">
    <text evidence="12">The RuvA-RuvB-RuvC complex processes Holliday junction (HJ) DNA during genetic recombination and DNA repair. Endonuclease that resolves HJ intermediates. Cleaves cruciform DNA by making single-stranded nicks across the HJ at symmetrical positions within the homologous arms, yielding a 5'-phosphate and a 3'-hydroxyl group; requires a central core of homology in the junction. The consensus cleavage sequence is 5'-(A/T)TT(C/G)-3'. Cleavage occurs on the 3'-side of the TT dinucleotide at the point of strand exchange. HJ branch migration catalyzed by RuvA-RuvB allows RuvC to scan DNA until it finds its consensus sequence, where it cleaves and resolves the cruciform DNA.</text>
</comment>
<comment type="caution">
    <text evidence="14">The sequence shown here is derived from an EMBL/GenBank/DDBJ whole genome shotgun (WGS) entry which is preliminary data.</text>
</comment>
<comment type="subunit">
    <text evidence="12">Homodimer which binds Holliday junction (HJ) DNA. The HJ becomes 2-fold symmetrical on binding to RuvC with unstacked arms; it has a different conformation from HJ DNA in complex with RuvA. In the full resolvosome a probable DNA-RuvA(4)-RuvB(12)-RuvC(2) complex forms which resolves the HJ.</text>
</comment>
<dbReference type="InterPro" id="IPR002176">
    <property type="entry name" value="X-over_junc_endoDNase_RuvC"/>
</dbReference>
<dbReference type="InterPro" id="IPR036397">
    <property type="entry name" value="RNaseH_sf"/>
</dbReference>
<dbReference type="EMBL" id="BAABGQ010000005">
    <property type="protein sequence ID" value="GAA4496201.1"/>
    <property type="molecule type" value="Genomic_DNA"/>
</dbReference>
<evidence type="ECO:0000313" key="14">
    <source>
        <dbReference type="EMBL" id="GAA4496201.1"/>
    </source>
</evidence>
<keyword evidence="3 12" id="KW-0540">Nuclease</keyword>
<sequence length="216" mass="23429">MAVSRTLPPTSPALRLPPAEKVIMGVDPGTQIMGYAVIEVRGQHVRVLQYDVINMKALGSNHAVKLKRIFTRMLELIDEFLPDELAIEAPFYGVNVQSMLKLGRAQGVAIAACLSRDIPFVEYAPTKVKQAVTGSGAADKEQVARMLRQTLELPPIEEAPKFLDATDALAVALCHHYQQGNNVKAGAKSWGKFLEDNPGRALAATSTGRKSASRPK</sequence>
<feature type="binding site" evidence="12">
    <location>
        <position position="164"/>
    </location>
    <ligand>
        <name>Mg(2+)</name>
        <dbReference type="ChEBI" id="CHEBI:18420"/>
        <label>1</label>
    </ligand>
</feature>
<evidence type="ECO:0000256" key="8">
    <source>
        <dbReference type="ARBA" id="ARBA00022842"/>
    </source>
</evidence>
<comment type="cofactor">
    <cofactor evidence="12">
        <name>Mg(2+)</name>
        <dbReference type="ChEBI" id="CHEBI:18420"/>
    </cofactor>
    <text evidence="12">Binds 2 Mg(2+) ion per subunit.</text>
</comment>
<keyword evidence="6 12" id="KW-0227">DNA damage</keyword>
<accession>A0ABP8Q3U2</accession>
<dbReference type="CDD" id="cd16962">
    <property type="entry name" value="RuvC"/>
    <property type="match status" value="1"/>
</dbReference>
<protein>
    <recommendedName>
        <fullName evidence="12 13">Crossover junction endodeoxyribonuclease RuvC</fullName>
        <ecNumber evidence="12 13">3.1.21.10</ecNumber>
    </recommendedName>
    <alternativeName>
        <fullName evidence="12">Holliday junction nuclease RuvC</fullName>
    </alternativeName>
    <alternativeName>
        <fullName evidence="12">Holliday junction resolvase RuvC</fullName>
    </alternativeName>
</protein>
<dbReference type="EC" id="3.1.21.10" evidence="12 13"/>
<keyword evidence="8 12" id="KW-0460">Magnesium</keyword>
<evidence type="ECO:0000256" key="5">
    <source>
        <dbReference type="ARBA" id="ARBA00022759"/>
    </source>
</evidence>
<reference evidence="15" key="1">
    <citation type="journal article" date="2019" name="Int. J. Syst. Evol. Microbiol.">
        <title>The Global Catalogue of Microorganisms (GCM) 10K type strain sequencing project: providing services to taxonomists for standard genome sequencing and annotation.</title>
        <authorList>
            <consortium name="The Broad Institute Genomics Platform"/>
            <consortium name="The Broad Institute Genome Sequencing Center for Infectious Disease"/>
            <person name="Wu L."/>
            <person name="Ma J."/>
        </authorList>
    </citation>
    <scope>NUCLEOTIDE SEQUENCE [LARGE SCALE GENOMIC DNA]</scope>
    <source>
        <strain evidence="15">JCM 17841</strain>
    </source>
</reference>
<keyword evidence="7 12" id="KW-0378">Hydrolase</keyword>
<dbReference type="HAMAP" id="MF_00034">
    <property type="entry name" value="RuvC"/>
    <property type="match status" value="1"/>
</dbReference>
<evidence type="ECO:0000313" key="15">
    <source>
        <dbReference type="Proteomes" id="UP001501243"/>
    </source>
</evidence>
<dbReference type="InterPro" id="IPR012337">
    <property type="entry name" value="RNaseH-like_sf"/>
</dbReference>
<evidence type="ECO:0000256" key="10">
    <source>
        <dbReference type="ARBA" id="ARBA00023172"/>
    </source>
</evidence>
<feature type="binding site" evidence="12">
    <location>
        <position position="88"/>
    </location>
    <ligand>
        <name>Mg(2+)</name>
        <dbReference type="ChEBI" id="CHEBI:18420"/>
        <label>2</label>
    </ligand>
</feature>
<dbReference type="RefSeq" id="WP_208132356.1">
    <property type="nucleotide sequence ID" value="NZ_BAABGQ010000005.1"/>
</dbReference>
<proteinExistence type="inferred from homology"/>
<comment type="similarity">
    <text evidence="1 12">Belongs to the RuvC family.</text>
</comment>
<dbReference type="Pfam" id="PF02075">
    <property type="entry name" value="RuvC"/>
    <property type="match status" value="1"/>
</dbReference>
<comment type="catalytic activity">
    <reaction evidence="12">
        <text>Endonucleolytic cleavage at a junction such as a reciprocal single-stranded crossover between two homologous DNA duplexes (Holliday junction).</text>
        <dbReference type="EC" id="3.1.21.10"/>
    </reaction>
</comment>
<keyword evidence="5 12" id="KW-0255">Endonuclease</keyword>
<dbReference type="SUPFAM" id="SSF53098">
    <property type="entry name" value="Ribonuclease H-like"/>
    <property type="match status" value="1"/>
</dbReference>
<dbReference type="NCBIfam" id="TIGR00228">
    <property type="entry name" value="ruvC"/>
    <property type="match status" value="1"/>
</dbReference>
<keyword evidence="10 12" id="KW-0233">DNA recombination</keyword>
<evidence type="ECO:0000256" key="2">
    <source>
        <dbReference type="ARBA" id="ARBA00022490"/>
    </source>
</evidence>
<keyword evidence="11 12" id="KW-0234">DNA repair</keyword>
<evidence type="ECO:0000256" key="6">
    <source>
        <dbReference type="ARBA" id="ARBA00022763"/>
    </source>
</evidence>
<evidence type="ECO:0000256" key="7">
    <source>
        <dbReference type="ARBA" id="ARBA00022801"/>
    </source>
</evidence>
<feature type="active site" evidence="12">
    <location>
        <position position="164"/>
    </location>
</feature>
<gene>
    <name evidence="12 14" type="primary">ruvC</name>
    <name evidence="14" type="ORF">GCM10023172_09090</name>
</gene>
<keyword evidence="9 12" id="KW-0238">DNA-binding</keyword>
<evidence type="ECO:0000256" key="4">
    <source>
        <dbReference type="ARBA" id="ARBA00022723"/>
    </source>
</evidence>
<comment type="subcellular location">
    <subcellularLocation>
        <location evidence="12">Cytoplasm</location>
    </subcellularLocation>
</comment>
<feature type="binding site" evidence="12">
    <location>
        <position position="27"/>
    </location>
    <ligand>
        <name>Mg(2+)</name>
        <dbReference type="ChEBI" id="CHEBI:18420"/>
        <label>1</label>
    </ligand>
</feature>
<dbReference type="PANTHER" id="PTHR30194:SF3">
    <property type="entry name" value="CROSSOVER JUNCTION ENDODEOXYRIBONUCLEASE RUVC"/>
    <property type="match status" value="1"/>
</dbReference>
<dbReference type="Gene3D" id="3.30.420.10">
    <property type="entry name" value="Ribonuclease H-like superfamily/Ribonuclease H"/>
    <property type="match status" value="1"/>
</dbReference>
<dbReference type="PRINTS" id="PR00696">
    <property type="entry name" value="RSOLVASERUVC"/>
</dbReference>
<feature type="active site" evidence="12">
    <location>
        <position position="88"/>
    </location>
</feature>
<keyword evidence="15" id="KW-1185">Reference proteome</keyword>
<evidence type="ECO:0000256" key="13">
    <source>
        <dbReference type="NCBIfam" id="TIGR00228"/>
    </source>
</evidence>
<organism evidence="14 15">
    <name type="scientific">Hymenobacter ginsengisoli</name>
    <dbReference type="NCBI Taxonomy" id="1051626"/>
    <lineage>
        <taxon>Bacteria</taxon>
        <taxon>Pseudomonadati</taxon>
        <taxon>Bacteroidota</taxon>
        <taxon>Cytophagia</taxon>
        <taxon>Cytophagales</taxon>
        <taxon>Hymenobacteraceae</taxon>
        <taxon>Hymenobacter</taxon>
    </lineage>
</organism>
<feature type="active site" evidence="12">
    <location>
        <position position="27"/>
    </location>
</feature>
<evidence type="ECO:0000256" key="11">
    <source>
        <dbReference type="ARBA" id="ARBA00023204"/>
    </source>
</evidence>
<evidence type="ECO:0000256" key="9">
    <source>
        <dbReference type="ARBA" id="ARBA00023125"/>
    </source>
</evidence>
<evidence type="ECO:0000256" key="3">
    <source>
        <dbReference type="ARBA" id="ARBA00022722"/>
    </source>
</evidence>
<evidence type="ECO:0000256" key="12">
    <source>
        <dbReference type="HAMAP-Rule" id="MF_00034"/>
    </source>
</evidence>
<keyword evidence="4 12" id="KW-0479">Metal-binding</keyword>